<keyword evidence="1" id="KW-0812">Transmembrane</keyword>
<organism evidence="2 3">
    <name type="scientific">Catenisphaera adipataccumulans</name>
    <dbReference type="NCBI Taxonomy" id="700500"/>
    <lineage>
        <taxon>Bacteria</taxon>
        <taxon>Bacillati</taxon>
        <taxon>Bacillota</taxon>
        <taxon>Erysipelotrichia</taxon>
        <taxon>Erysipelotrichales</taxon>
        <taxon>Erysipelotrichaceae</taxon>
        <taxon>Catenisphaera</taxon>
    </lineage>
</organism>
<accession>A0A7W8D009</accession>
<evidence type="ECO:0000313" key="3">
    <source>
        <dbReference type="Proteomes" id="UP000539953"/>
    </source>
</evidence>
<evidence type="ECO:0000313" key="2">
    <source>
        <dbReference type="EMBL" id="MBB5183482.1"/>
    </source>
</evidence>
<evidence type="ECO:0008006" key="4">
    <source>
        <dbReference type="Google" id="ProtNLM"/>
    </source>
</evidence>
<reference evidence="2 3" key="1">
    <citation type="submission" date="2020-08" db="EMBL/GenBank/DDBJ databases">
        <title>Genomic Encyclopedia of Type Strains, Phase IV (KMG-IV): sequencing the most valuable type-strain genomes for metagenomic binning, comparative biology and taxonomic classification.</title>
        <authorList>
            <person name="Goeker M."/>
        </authorList>
    </citation>
    <scope>NUCLEOTIDE SEQUENCE [LARGE SCALE GENOMIC DNA]</scope>
    <source>
        <strain evidence="2 3">DSM 25799</strain>
    </source>
</reference>
<keyword evidence="1" id="KW-1133">Transmembrane helix</keyword>
<keyword evidence="1" id="KW-0472">Membrane</keyword>
<dbReference type="EMBL" id="JACHHK010000005">
    <property type="protein sequence ID" value="MBB5183482.1"/>
    <property type="molecule type" value="Genomic_DNA"/>
</dbReference>
<keyword evidence="3" id="KW-1185">Reference proteome</keyword>
<protein>
    <recommendedName>
        <fullName evidence="4">DUF5590 domain-containing protein</fullName>
    </recommendedName>
</protein>
<evidence type="ECO:0000256" key="1">
    <source>
        <dbReference type="SAM" id="Phobius"/>
    </source>
</evidence>
<dbReference type="Proteomes" id="UP000539953">
    <property type="component" value="Unassembled WGS sequence"/>
</dbReference>
<sequence>MAKESRFNRRFTALLWIILIFMILVLWSLFISGPNRIKEAVEAQNIAVIEKKVPGIKGVTVHQFDYKTYQGYTSKKLYWFDANGKIITTRKMSTLDYDKAEKMAADNYGIKAESIELGYGYDNPCYVIQGKWDMILIDYDTFERVYQRELQ</sequence>
<dbReference type="RefSeq" id="WP_183328773.1">
    <property type="nucleotide sequence ID" value="NZ_JACHHK010000005.1"/>
</dbReference>
<feature type="transmembrane region" description="Helical" evidence="1">
    <location>
        <begin position="12"/>
        <end position="30"/>
    </location>
</feature>
<gene>
    <name evidence="2" type="ORF">HNQ47_001504</name>
</gene>
<dbReference type="AlphaFoldDB" id="A0A7W8D009"/>
<comment type="caution">
    <text evidence="2">The sequence shown here is derived from an EMBL/GenBank/DDBJ whole genome shotgun (WGS) entry which is preliminary data.</text>
</comment>
<proteinExistence type="predicted"/>
<name>A0A7W8D009_9FIRM</name>